<feature type="domain" description="DUF6533" evidence="2">
    <location>
        <begin position="19"/>
        <end position="64"/>
    </location>
</feature>
<feature type="transmembrane region" description="Helical" evidence="1">
    <location>
        <begin position="81"/>
        <end position="100"/>
    </location>
</feature>
<dbReference type="EMBL" id="KN840487">
    <property type="protein sequence ID" value="KIP07959.1"/>
    <property type="molecule type" value="Genomic_DNA"/>
</dbReference>
<evidence type="ECO:0000256" key="1">
    <source>
        <dbReference type="SAM" id="Phobius"/>
    </source>
</evidence>
<keyword evidence="1" id="KW-1133">Transmembrane helix</keyword>
<keyword evidence="4" id="KW-1185">Reference proteome</keyword>
<evidence type="ECO:0000259" key="2">
    <source>
        <dbReference type="Pfam" id="PF20151"/>
    </source>
</evidence>
<sequence length="295" mass="33230">MPVDNAAEDLFSWIETQNYLTTAGLALVVYEYVITLHEEVDSIRHRGFGNTSLFFVFTRYTMLFGPLAQLAAQYFEVATMVVQNAIIVQSAAFGALRAYALSNRNGYVLAIVIILGGLVPLITNTAEKYTTHQPSWLRHCEKNNDLISKFNFRVTQLLQDSYLYIFCGAAAEIIVIATTWTSTMHQIRVVKEAKMSHFPLTTCLVVRSAILCVYILDMVCQTFYIPAIAQITLVAQYMPPLIAHRFIMDLRNIDRVGSVSQMSQARLPTLQFRNTADLASSLRSDLDSMEDDSEQ</sequence>
<dbReference type="InterPro" id="IPR045340">
    <property type="entry name" value="DUF6533"/>
</dbReference>
<evidence type="ECO:0000313" key="4">
    <source>
        <dbReference type="Proteomes" id="UP000053257"/>
    </source>
</evidence>
<feature type="transmembrane region" description="Helical" evidence="1">
    <location>
        <begin position="195"/>
        <end position="216"/>
    </location>
</feature>
<accession>A0A0C3NRZ4</accession>
<name>A0A0C3NRZ4_PHLG1</name>
<gene>
    <name evidence="3" type="ORF">PHLGIDRAFT_510538</name>
</gene>
<organism evidence="3 4">
    <name type="scientific">Phlebiopsis gigantea (strain 11061_1 CR5-6)</name>
    <name type="common">White-rot fungus</name>
    <name type="synonym">Peniophora gigantea</name>
    <dbReference type="NCBI Taxonomy" id="745531"/>
    <lineage>
        <taxon>Eukaryota</taxon>
        <taxon>Fungi</taxon>
        <taxon>Dikarya</taxon>
        <taxon>Basidiomycota</taxon>
        <taxon>Agaricomycotina</taxon>
        <taxon>Agaricomycetes</taxon>
        <taxon>Polyporales</taxon>
        <taxon>Phanerochaetaceae</taxon>
        <taxon>Phlebiopsis</taxon>
    </lineage>
</organism>
<feature type="transmembrane region" description="Helical" evidence="1">
    <location>
        <begin position="107"/>
        <end position="126"/>
    </location>
</feature>
<proteinExistence type="predicted"/>
<keyword evidence="1" id="KW-0812">Transmembrane</keyword>
<evidence type="ECO:0000313" key="3">
    <source>
        <dbReference type="EMBL" id="KIP07959.1"/>
    </source>
</evidence>
<dbReference type="AlphaFoldDB" id="A0A0C3NRZ4"/>
<feature type="transmembrane region" description="Helical" evidence="1">
    <location>
        <begin position="162"/>
        <end position="183"/>
    </location>
</feature>
<protein>
    <recommendedName>
        <fullName evidence="2">DUF6533 domain-containing protein</fullName>
    </recommendedName>
</protein>
<reference evidence="3 4" key="1">
    <citation type="journal article" date="2014" name="PLoS Genet.">
        <title>Analysis of the Phlebiopsis gigantea genome, transcriptome and secretome provides insight into its pioneer colonization strategies of wood.</title>
        <authorList>
            <person name="Hori C."/>
            <person name="Ishida T."/>
            <person name="Igarashi K."/>
            <person name="Samejima M."/>
            <person name="Suzuki H."/>
            <person name="Master E."/>
            <person name="Ferreira P."/>
            <person name="Ruiz-Duenas F.J."/>
            <person name="Held B."/>
            <person name="Canessa P."/>
            <person name="Larrondo L.F."/>
            <person name="Schmoll M."/>
            <person name="Druzhinina I.S."/>
            <person name="Kubicek C.P."/>
            <person name="Gaskell J.A."/>
            <person name="Kersten P."/>
            <person name="St John F."/>
            <person name="Glasner J."/>
            <person name="Sabat G."/>
            <person name="Splinter BonDurant S."/>
            <person name="Syed K."/>
            <person name="Yadav J."/>
            <person name="Mgbeahuruike A.C."/>
            <person name="Kovalchuk A."/>
            <person name="Asiegbu F.O."/>
            <person name="Lackner G."/>
            <person name="Hoffmeister D."/>
            <person name="Rencoret J."/>
            <person name="Gutierrez A."/>
            <person name="Sun H."/>
            <person name="Lindquist E."/>
            <person name="Barry K."/>
            <person name="Riley R."/>
            <person name="Grigoriev I.V."/>
            <person name="Henrissat B."/>
            <person name="Kues U."/>
            <person name="Berka R.M."/>
            <person name="Martinez A.T."/>
            <person name="Covert S.F."/>
            <person name="Blanchette R.A."/>
            <person name="Cullen D."/>
        </authorList>
    </citation>
    <scope>NUCLEOTIDE SEQUENCE [LARGE SCALE GENOMIC DNA]</scope>
    <source>
        <strain evidence="3 4">11061_1 CR5-6</strain>
    </source>
</reference>
<feature type="transmembrane region" description="Helical" evidence="1">
    <location>
        <begin position="53"/>
        <end position="75"/>
    </location>
</feature>
<dbReference type="Proteomes" id="UP000053257">
    <property type="component" value="Unassembled WGS sequence"/>
</dbReference>
<dbReference type="OrthoDB" id="2622351at2759"/>
<dbReference type="Pfam" id="PF20151">
    <property type="entry name" value="DUF6533"/>
    <property type="match status" value="1"/>
</dbReference>
<keyword evidence="1" id="KW-0472">Membrane</keyword>
<dbReference type="HOGENOM" id="CLU_943682_0_0_1"/>